<feature type="region of interest" description="Disordered" evidence="1">
    <location>
        <begin position="265"/>
        <end position="482"/>
    </location>
</feature>
<dbReference type="EMBL" id="MU155132">
    <property type="protein sequence ID" value="KAF9486015.1"/>
    <property type="molecule type" value="Genomic_DNA"/>
</dbReference>
<protein>
    <submittedName>
        <fullName evidence="2">Uncharacterized protein</fullName>
    </submittedName>
</protein>
<gene>
    <name evidence="2" type="ORF">BDN70DRAFT_916550</name>
</gene>
<reference evidence="2" key="1">
    <citation type="submission" date="2020-11" db="EMBL/GenBank/DDBJ databases">
        <authorList>
            <consortium name="DOE Joint Genome Institute"/>
            <person name="Ahrendt S."/>
            <person name="Riley R."/>
            <person name="Andreopoulos W."/>
            <person name="Labutti K."/>
            <person name="Pangilinan J."/>
            <person name="Ruiz-Duenas F.J."/>
            <person name="Barrasa J.M."/>
            <person name="Sanchez-Garcia M."/>
            <person name="Camarero S."/>
            <person name="Miyauchi S."/>
            <person name="Serrano A."/>
            <person name="Linde D."/>
            <person name="Babiker R."/>
            <person name="Drula E."/>
            <person name="Ayuso-Fernandez I."/>
            <person name="Pacheco R."/>
            <person name="Padilla G."/>
            <person name="Ferreira P."/>
            <person name="Barriuso J."/>
            <person name="Kellner H."/>
            <person name="Castanera R."/>
            <person name="Alfaro M."/>
            <person name="Ramirez L."/>
            <person name="Pisabarro A.G."/>
            <person name="Kuo A."/>
            <person name="Tritt A."/>
            <person name="Lipzen A."/>
            <person name="He G."/>
            <person name="Yan M."/>
            <person name="Ng V."/>
            <person name="Cullen D."/>
            <person name="Martin F."/>
            <person name="Rosso M.-N."/>
            <person name="Henrissat B."/>
            <person name="Hibbett D."/>
            <person name="Martinez A.T."/>
            <person name="Grigoriev I.V."/>
        </authorList>
    </citation>
    <scope>NUCLEOTIDE SEQUENCE</scope>
    <source>
        <strain evidence="2">CIRM-BRFM 674</strain>
    </source>
</reference>
<keyword evidence="3" id="KW-1185">Reference proteome</keyword>
<dbReference type="OrthoDB" id="3362336at2759"/>
<feature type="compositionally biased region" description="Polar residues" evidence="1">
    <location>
        <begin position="340"/>
        <end position="352"/>
    </location>
</feature>
<evidence type="ECO:0000313" key="2">
    <source>
        <dbReference type="EMBL" id="KAF9486015.1"/>
    </source>
</evidence>
<organism evidence="2 3">
    <name type="scientific">Pholiota conissans</name>
    <dbReference type="NCBI Taxonomy" id="109636"/>
    <lineage>
        <taxon>Eukaryota</taxon>
        <taxon>Fungi</taxon>
        <taxon>Dikarya</taxon>
        <taxon>Basidiomycota</taxon>
        <taxon>Agaricomycotina</taxon>
        <taxon>Agaricomycetes</taxon>
        <taxon>Agaricomycetidae</taxon>
        <taxon>Agaricales</taxon>
        <taxon>Agaricineae</taxon>
        <taxon>Strophariaceae</taxon>
        <taxon>Pholiota</taxon>
    </lineage>
</organism>
<accession>A0A9P5ZG53</accession>
<sequence>MLSRAARVSQRLPPCRASLNQHFISRFASTEAVATNDKVKAAAVRTAYVRAWRPAENILEQWLMVREIEKRFGKVQETHFLKDYEDIGKYQMMSFIVFEDPKSLEKIPDTGVELTIPYRPSEKLNHEIGLEDVEPLLPSLSFSAPTQDDNQDVPVADPQNDSAARGFRILPSKTDYVPENVVRGWIYQQTSVRNMEWFQAWGGFADLEPSTQVVEDVELFNKPGLNEQKRMRAALALCARNARRNSPRFALPPIKESTLKAAKALEASVKESPPASTSTTISDTPAPASAESSATPAPAASDTPETFVTPPTPQATTPEASATKPESTPPKTPEPTSSKLTASQQPHQTTSKVVEAVARAKKTQSTKPAANAASTQPTPKASENTSKALKATTPKQAEIKLPPPVHESVAPVRRKQPKPKIQPIQPVQVLSRSSPLRSPSYAPSRLAETMPESSSETKTPAETAAGSGSAISKLWGLLTGKR</sequence>
<feature type="compositionally biased region" description="Low complexity" evidence="1">
    <location>
        <begin position="419"/>
        <end position="446"/>
    </location>
</feature>
<proteinExistence type="predicted"/>
<comment type="caution">
    <text evidence="2">The sequence shown here is derived from an EMBL/GenBank/DDBJ whole genome shotgun (WGS) entry which is preliminary data.</text>
</comment>
<feature type="compositionally biased region" description="Low complexity" evidence="1">
    <location>
        <begin position="282"/>
        <end position="326"/>
    </location>
</feature>
<evidence type="ECO:0000313" key="3">
    <source>
        <dbReference type="Proteomes" id="UP000807469"/>
    </source>
</evidence>
<evidence type="ECO:0000256" key="1">
    <source>
        <dbReference type="SAM" id="MobiDB-lite"/>
    </source>
</evidence>
<feature type="compositionally biased region" description="Polar residues" evidence="1">
    <location>
        <begin position="451"/>
        <end position="460"/>
    </location>
</feature>
<feature type="compositionally biased region" description="Polar residues" evidence="1">
    <location>
        <begin position="365"/>
        <end position="387"/>
    </location>
</feature>
<dbReference type="Proteomes" id="UP000807469">
    <property type="component" value="Unassembled WGS sequence"/>
</dbReference>
<dbReference type="AlphaFoldDB" id="A0A9P5ZG53"/>
<name>A0A9P5ZG53_9AGAR</name>